<name>A0A3N1D752_9ACTN</name>
<comment type="caution">
    <text evidence="1">The sequence shown here is derived from an EMBL/GenBank/DDBJ whole genome shotgun (WGS) entry which is preliminary data.</text>
</comment>
<proteinExistence type="predicted"/>
<dbReference type="Proteomes" id="UP000272400">
    <property type="component" value="Unassembled WGS sequence"/>
</dbReference>
<organism evidence="1 2">
    <name type="scientific">Actinocorallia herbida</name>
    <dbReference type="NCBI Taxonomy" id="58109"/>
    <lineage>
        <taxon>Bacteria</taxon>
        <taxon>Bacillati</taxon>
        <taxon>Actinomycetota</taxon>
        <taxon>Actinomycetes</taxon>
        <taxon>Streptosporangiales</taxon>
        <taxon>Thermomonosporaceae</taxon>
        <taxon>Actinocorallia</taxon>
    </lineage>
</organism>
<reference evidence="1 2" key="1">
    <citation type="submission" date="2018-11" db="EMBL/GenBank/DDBJ databases">
        <title>Sequencing the genomes of 1000 actinobacteria strains.</title>
        <authorList>
            <person name="Klenk H.-P."/>
        </authorList>
    </citation>
    <scope>NUCLEOTIDE SEQUENCE [LARGE SCALE GENOMIC DNA]</scope>
    <source>
        <strain evidence="1 2">DSM 44254</strain>
    </source>
</reference>
<evidence type="ECO:0000313" key="2">
    <source>
        <dbReference type="Proteomes" id="UP000272400"/>
    </source>
</evidence>
<evidence type="ECO:0000313" key="1">
    <source>
        <dbReference type="EMBL" id="ROO89363.1"/>
    </source>
</evidence>
<accession>A0A3N1D752</accession>
<protein>
    <submittedName>
        <fullName evidence="1">Uncharacterized protein</fullName>
    </submittedName>
</protein>
<sequence length="142" mass="14636">MNDLLHEIQRAFALLDPPPDRSFEAARAALAFRDPDAALAELVASLTPAAAGLRGAARMLTFDAPGLAVEVEVSAGARRLCLTGRVTPARPARLTVRHAGGETAAPVDATGSFLADGVAPGPVMLHFALPDGASIVTSWTTL</sequence>
<gene>
    <name evidence="1" type="ORF">EDD29_7053</name>
</gene>
<dbReference type="EMBL" id="RJKE01000001">
    <property type="protein sequence ID" value="ROO89363.1"/>
    <property type="molecule type" value="Genomic_DNA"/>
</dbReference>
<dbReference type="RefSeq" id="WP_123668473.1">
    <property type="nucleotide sequence ID" value="NZ_RJKE01000001.1"/>
</dbReference>
<keyword evidence="2" id="KW-1185">Reference proteome</keyword>
<dbReference type="AlphaFoldDB" id="A0A3N1D752"/>
<dbReference type="OrthoDB" id="3527070at2"/>